<evidence type="ECO:0000313" key="3">
    <source>
        <dbReference type="Proteomes" id="UP001178662"/>
    </source>
</evidence>
<reference evidence="2" key="1">
    <citation type="submission" date="2023-03" db="EMBL/GenBank/DDBJ databases">
        <title>Andean soil-derived lignocellulolytic bacterial consortium as a source of novel taxa and putative plastic-active enzymes.</title>
        <authorList>
            <person name="Diaz-Garcia L."/>
            <person name="Chuvochina M."/>
            <person name="Feuerriegel G."/>
            <person name="Bunk B."/>
            <person name="Sproer C."/>
            <person name="Streit W.R."/>
            <person name="Rodriguez L.M."/>
            <person name="Overmann J."/>
            <person name="Jimenez D.J."/>
        </authorList>
    </citation>
    <scope>NUCLEOTIDE SEQUENCE</scope>
    <source>
        <strain evidence="2">MAG 2441</strain>
    </source>
</reference>
<feature type="signal peptide" evidence="1">
    <location>
        <begin position="1"/>
        <end position="23"/>
    </location>
</feature>
<organism evidence="2 3">
    <name type="scientific">Candidatus Cohnella colombiensis</name>
    <dbReference type="NCBI Taxonomy" id="3121368"/>
    <lineage>
        <taxon>Bacteria</taxon>
        <taxon>Bacillati</taxon>
        <taxon>Bacillota</taxon>
        <taxon>Bacilli</taxon>
        <taxon>Bacillales</taxon>
        <taxon>Paenibacillaceae</taxon>
        <taxon>Cohnella</taxon>
    </lineage>
</organism>
<name>A0AA95F0E2_9BACL</name>
<dbReference type="AlphaFoldDB" id="A0AA95F0E2"/>
<gene>
    <name evidence="2" type="ORF">P0Y55_00725</name>
</gene>
<evidence type="ECO:0000256" key="1">
    <source>
        <dbReference type="SAM" id="SignalP"/>
    </source>
</evidence>
<proteinExistence type="predicted"/>
<feature type="chain" id="PRO_5041669579" evidence="1">
    <location>
        <begin position="24"/>
        <end position="393"/>
    </location>
</feature>
<accession>A0AA95F0E2</accession>
<dbReference type="Proteomes" id="UP001178662">
    <property type="component" value="Chromosome"/>
</dbReference>
<keyword evidence="3" id="KW-1185">Reference proteome</keyword>
<dbReference type="EMBL" id="CP119317">
    <property type="protein sequence ID" value="WEK54633.1"/>
    <property type="molecule type" value="Genomic_DNA"/>
</dbReference>
<evidence type="ECO:0000313" key="2">
    <source>
        <dbReference type="EMBL" id="WEK54633.1"/>
    </source>
</evidence>
<sequence length="393" mass="43949">MMKRSLSILLAIGLLLQAGAVSAAQQTTNWRQAYKAKIIEYIQSDKWDQTSKISMFDIDRDGVPELFAGEDYRLTNNIDMAYTFRNGKLVALTHKGPGSGYGSVNGIKLGFPSFSLYKHKESGKYSIFAYDGMSGIAGWDSHEYLITLSGSVLKTTEISASSYSDETGDSYTFKGKAVNEKQYSSNRKQYFSPYTQVKKTTPSLEGLDFVYRNESYVERAVDQYLQIKTVNKNKLYSSADAFIKEYNKDKNLMDQVVIDKYQVKTVNGVKQLIGNTWSGTLTGVINNDNTLKSVTIREKMTYPTQREINDAAEAGMSPVHGARIGHILASLSLVYTLDPDGNEAYGATIINDWINALPNKKTSQTQSKEFTKNGMTYKMWVKDGYFNITATKA</sequence>
<keyword evidence="1" id="KW-0732">Signal</keyword>
<protein>
    <submittedName>
        <fullName evidence="2">Uncharacterized protein</fullName>
    </submittedName>
</protein>